<dbReference type="GO" id="GO:0019136">
    <property type="term" value="F:deoxynucleoside kinase activity"/>
    <property type="evidence" value="ECO:0007669"/>
    <property type="project" value="TreeGrafter"/>
</dbReference>
<dbReference type="VEuPathDB" id="AmoebaDB:KM1_201360"/>
<comment type="caution">
    <text evidence="2">The sequence shown here is derived from an EMBL/GenBank/DDBJ whole genome shotgun (WGS) entry which is preliminary data.</text>
</comment>
<dbReference type="VEuPathDB" id="AmoebaDB:EHI5A_166630"/>
<dbReference type="VEuPathDB" id="AmoebaDB:EHI8A_246160"/>
<name>A0A5K1VM72_ENTHI</name>
<evidence type="ECO:0000259" key="1">
    <source>
        <dbReference type="Pfam" id="PF01712"/>
    </source>
</evidence>
<dbReference type="InterPro" id="IPR050566">
    <property type="entry name" value="Deoxyribonucleoside_kinase"/>
</dbReference>
<dbReference type="Pfam" id="PF01712">
    <property type="entry name" value="dNK"/>
    <property type="match status" value="1"/>
</dbReference>
<dbReference type="SUPFAM" id="SSF52540">
    <property type="entry name" value="P-loop containing nucleoside triphosphate hydrolases"/>
    <property type="match status" value="1"/>
</dbReference>
<dbReference type="InterPro" id="IPR031314">
    <property type="entry name" value="DNK_dom"/>
</dbReference>
<dbReference type="EMBL" id="BDEQ01000001">
    <property type="protein sequence ID" value="GAT98715.1"/>
    <property type="molecule type" value="Genomic_DNA"/>
</dbReference>
<proteinExistence type="predicted"/>
<protein>
    <recommendedName>
        <fullName evidence="1">Deoxynucleoside kinase domain-containing protein</fullName>
    </recommendedName>
</protein>
<dbReference type="InterPro" id="IPR027417">
    <property type="entry name" value="P-loop_NTPase"/>
</dbReference>
<dbReference type="PANTHER" id="PTHR10513:SF35">
    <property type="entry name" value="DEOXYADENOSINE KINASE"/>
    <property type="match status" value="1"/>
</dbReference>
<dbReference type="GO" id="GO:0005739">
    <property type="term" value="C:mitochondrion"/>
    <property type="evidence" value="ECO:0007669"/>
    <property type="project" value="TreeGrafter"/>
</dbReference>
<dbReference type="Proteomes" id="UP000078387">
    <property type="component" value="Unassembled WGS sequence"/>
</dbReference>
<dbReference type="VEuPathDB" id="AmoebaDB:EHI_091670"/>
<gene>
    <name evidence="2" type="ORF">CL6EHI_091670</name>
</gene>
<sequence>MIKCLMDNNNNNTNYENSINNDQVLHYKFGKQHFFIGGSIGTGKTTLVNLILEYMDFYSHTVIIKEFINYDKGGEIKLHHLHNQLISNYEFQQYVLDCYEKQLNSELYEEADFVLWVRHPIESLEIFCKNNDSLSVKERNQLDLRMKQMCRRYGIPNIRDKSVAVLNVDTSRLSIEIIQEAIINTYIHPAMLGIMEGDLYVFLFCGDTDTQFKRIKKRGRTVELEQYKKKEDLFSLNNVYYTFYSNIIEEKLKQSN</sequence>
<dbReference type="Gene3D" id="3.40.50.300">
    <property type="entry name" value="P-loop containing nucleotide triphosphate hydrolases"/>
    <property type="match status" value="1"/>
</dbReference>
<organism evidence="2 3">
    <name type="scientific">Entamoeba histolytica</name>
    <dbReference type="NCBI Taxonomy" id="5759"/>
    <lineage>
        <taxon>Eukaryota</taxon>
        <taxon>Amoebozoa</taxon>
        <taxon>Evosea</taxon>
        <taxon>Archamoebae</taxon>
        <taxon>Mastigamoebida</taxon>
        <taxon>Entamoebidae</taxon>
        <taxon>Entamoeba</taxon>
    </lineage>
</organism>
<reference evidence="2 3" key="1">
    <citation type="submission" date="2016-05" db="EMBL/GenBank/DDBJ databases">
        <title>First whole genome sequencing of Entamoeba histolytica HM1:IMSS-clone-6.</title>
        <authorList>
            <person name="Mukherjee Avik.K."/>
            <person name="Izumyama S."/>
            <person name="Nakada-Tsukui K."/>
            <person name="Nozaki T."/>
        </authorList>
    </citation>
    <scope>NUCLEOTIDE SEQUENCE [LARGE SCALE GENOMIC DNA]</scope>
    <source>
        <strain evidence="2 3">HM1:IMSS clone 6</strain>
    </source>
</reference>
<dbReference type="OMA" id="INQCYIN"/>
<evidence type="ECO:0000313" key="2">
    <source>
        <dbReference type="EMBL" id="GAT98715.1"/>
    </source>
</evidence>
<feature type="domain" description="Deoxynucleoside kinase" evidence="1">
    <location>
        <begin position="36"/>
        <end position="135"/>
    </location>
</feature>
<dbReference type="PANTHER" id="PTHR10513">
    <property type="entry name" value="DEOXYNUCLEOSIDE KINASE"/>
    <property type="match status" value="1"/>
</dbReference>
<dbReference type="VEuPathDB" id="AmoebaDB:EHI7A_124010"/>
<evidence type="ECO:0000313" key="3">
    <source>
        <dbReference type="Proteomes" id="UP000078387"/>
    </source>
</evidence>
<accession>A0A5K1VM72</accession>
<dbReference type="AlphaFoldDB" id="A0A5K1VM72"/>